<evidence type="ECO:0000313" key="2">
    <source>
        <dbReference type="Proteomes" id="UP000654482"/>
    </source>
</evidence>
<dbReference type="Proteomes" id="UP000654482">
    <property type="component" value="Unassembled WGS sequence"/>
</dbReference>
<comment type="caution">
    <text evidence="1">The sequence shown here is derived from an EMBL/GenBank/DDBJ whole genome shotgun (WGS) entry which is preliminary data.</text>
</comment>
<accession>A0A8J7DXW2</accession>
<evidence type="ECO:0008006" key="3">
    <source>
        <dbReference type="Google" id="ProtNLM"/>
    </source>
</evidence>
<evidence type="ECO:0000313" key="1">
    <source>
        <dbReference type="EMBL" id="MBE9117237.1"/>
    </source>
</evidence>
<organism evidence="1 2">
    <name type="scientific">Lusitaniella coriacea LEGE 07157</name>
    <dbReference type="NCBI Taxonomy" id="945747"/>
    <lineage>
        <taxon>Bacteria</taxon>
        <taxon>Bacillati</taxon>
        <taxon>Cyanobacteriota</taxon>
        <taxon>Cyanophyceae</taxon>
        <taxon>Spirulinales</taxon>
        <taxon>Lusitaniellaceae</taxon>
        <taxon>Lusitaniella</taxon>
    </lineage>
</organism>
<dbReference type="Gene3D" id="3.30.565.10">
    <property type="entry name" value="Histidine kinase-like ATPase, C-terminal domain"/>
    <property type="match status" value="1"/>
</dbReference>
<keyword evidence="2" id="KW-1185">Reference proteome</keyword>
<proteinExistence type="predicted"/>
<protein>
    <recommendedName>
        <fullName evidence="3">ATP-binding protein</fullName>
    </recommendedName>
</protein>
<sequence>MSRRFERSQRIRARASQKALKKVTCLFNASLKDILQELLQNARRSGATEVAIVLLQSDERHRLSLSDNGHGLDDPAVLLTLGESEWSEEIAQGEDPAGMGFFSLANRGTEIHSNGWCVNLSPSHFQGEAEAEVSDSTRERGTEIVFPVTEAEISELQKVLEEVSFYYPLPVTFEGEVLKREDFLARSFYIEEWRGLRIGVTHCRSYALKVNFYGIAIEHVFPHTIQVSFRFENLTVLVDVVDCPELELVLPSRKDIVQNEFLKKLHDEVRCIIYRYLRTQASHRLQFDEWQTAARLGIVLPEAEAKLNRFVPEIADLYLDCSVKEVEVGDNTLLLDIWELDADRQQVFWWSFKRANLPHVALCPESAYKGYSWYDRLPSISEFSFTINMDGEDLNEEQVRQRYPNETSLVVDGITVSATVQKSDGSSEVISWATDVYVARDPF</sequence>
<reference evidence="1" key="1">
    <citation type="submission" date="2020-10" db="EMBL/GenBank/DDBJ databases">
        <authorList>
            <person name="Castelo-Branco R."/>
            <person name="Eusebio N."/>
            <person name="Adriana R."/>
            <person name="Vieira A."/>
            <person name="Brugerolle De Fraissinette N."/>
            <person name="Rezende De Castro R."/>
            <person name="Schneider M.P."/>
            <person name="Vasconcelos V."/>
            <person name="Leao P.N."/>
        </authorList>
    </citation>
    <scope>NUCLEOTIDE SEQUENCE</scope>
    <source>
        <strain evidence="1">LEGE 07157</strain>
    </source>
</reference>
<dbReference type="SUPFAM" id="SSF55874">
    <property type="entry name" value="ATPase domain of HSP90 chaperone/DNA topoisomerase II/histidine kinase"/>
    <property type="match status" value="1"/>
</dbReference>
<dbReference type="InterPro" id="IPR036890">
    <property type="entry name" value="HATPase_C_sf"/>
</dbReference>
<gene>
    <name evidence="1" type="ORF">IQ249_15155</name>
</gene>
<dbReference type="RefSeq" id="WP_194030325.1">
    <property type="nucleotide sequence ID" value="NZ_JADEWZ010000022.1"/>
</dbReference>
<dbReference type="AlphaFoldDB" id="A0A8J7DXW2"/>
<name>A0A8J7DXW2_9CYAN</name>
<dbReference type="EMBL" id="JADEWZ010000022">
    <property type="protein sequence ID" value="MBE9117237.1"/>
    <property type="molecule type" value="Genomic_DNA"/>
</dbReference>